<evidence type="ECO:0000313" key="3">
    <source>
        <dbReference type="RefSeq" id="XP_013881033.1"/>
    </source>
</evidence>
<accession>A0A2I4CM29</accession>
<dbReference type="AlphaFoldDB" id="A0A2I4CM29"/>
<gene>
    <name evidence="3" type="primary">LOC106530026</name>
</gene>
<dbReference type="InParanoid" id="A0A2I4CM29"/>
<dbReference type="KEGG" id="alim:106530026"/>
<keyword evidence="2" id="KW-1185">Reference proteome</keyword>
<dbReference type="GeneID" id="106530026"/>
<reference evidence="3" key="1">
    <citation type="submission" date="2025-08" db="UniProtKB">
        <authorList>
            <consortium name="RefSeq"/>
        </authorList>
    </citation>
    <scope>IDENTIFICATION</scope>
    <source>
        <strain evidence="3">Quisiro</strain>
        <tissue evidence="3">Liver</tissue>
    </source>
</reference>
<evidence type="ECO:0000313" key="2">
    <source>
        <dbReference type="Proteomes" id="UP000192220"/>
    </source>
</evidence>
<dbReference type="Proteomes" id="UP000192220">
    <property type="component" value="Unplaced"/>
</dbReference>
<evidence type="ECO:0000256" key="1">
    <source>
        <dbReference type="SAM" id="MobiDB-lite"/>
    </source>
</evidence>
<name>A0A2I4CM29_AUSLI</name>
<feature type="compositionally biased region" description="Low complexity" evidence="1">
    <location>
        <begin position="129"/>
        <end position="148"/>
    </location>
</feature>
<dbReference type="RefSeq" id="XP_013881033.1">
    <property type="nucleotide sequence ID" value="XM_014025579.1"/>
</dbReference>
<sequence length="195" mass="18761">MQRELAVLKGLFSSGCSSEMAALGVSGAHPPHPIDSGPHASVPALVPVGPPALVPVGPPALVPVGPPALLPVGSFAEPSAPEVPGSAAVASTSPGSAAVASLSPLSSLVTIAKVLAPSTSAGSSLAPDSSLGSTSTPASSLGSTSTPASSLWLCSAPVASSDVEWRSPGRPPDFGLCGRAVHGHPPELGVIIVAG</sequence>
<organism evidence="2 3">
    <name type="scientific">Austrofundulus limnaeus</name>
    <name type="common">Annual killifish</name>
    <dbReference type="NCBI Taxonomy" id="52670"/>
    <lineage>
        <taxon>Eukaryota</taxon>
        <taxon>Metazoa</taxon>
        <taxon>Chordata</taxon>
        <taxon>Craniata</taxon>
        <taxon>Vertebrata</taxon>
        <taxon>Euteleostomi</taxon>
        <taxon>Actinopterygii</taxon>
        <taxon>Neopterygii</taxon>
        <taxon>Teleostei</taxon>
        <taxon>Neoteleostei</taxon>
        <taxon>Acanthomorphata</taxon>
        <taxon>Ovalentaria</taxon>
        <taxon>Atherinomorphae</taxon>
        <taxon>Cyprinodontiformes</taxon>
        <taxon>Rivulidae</taxon>
        <taxon>Austrofundulus</taxon>
    </lineage>
</organism>
<protein>
    <submittedName>
        <fullName evidence="3">Arabinogalactan protein 1</fullName>
    </submittedName>
</protein>
<feature type="region of interest" description="Disordered" evidence="1">
    <location>
        <begin position="121"/>
        <end position="148"/>
    </location>
</feature>
<proteinExistence type="predicted"/>